<name>A0A1M7AQS6_9BACT</name>
<evidence type="ECO:0000313" key="2">
    <source>
        <dbReference type="Proteomes" id="UP000184420"/>
    </source>
</evidence>
<proteinExistence type="predicted"/>
<dbReference type="Proteomes" id="UP000184420">
    <property type="component" value="Unassembled WGS sequence"/>
</dbReference>
<gene>
    <name evidence="1" type="ORF">SAMN05444266_103374</name>
</gene>
<reference evidence="1 2" key="1">
    <citation type="submission" date="2016-11" db="EMBL/GenBank/DDBJ databases">
        <authorList>
            <person name="Jaros S."/>
            <person name="Januszkiewicz K."/>
            <person name="Wedrychowicz H."/>
        </authorList>
    </citation>
    <scope>NUCLEOTIDE SEQUENCE [LARGE SCALE GENOMIC DNA]</scope>
    <source>
        <strain evidence="1 2">DSM 27406</strain>
    </source>
</reference>
<accession>A0A1M7AQS6</accession>
<sequence length="223" mass="25121">MFTAFGHALWIETTVNGKKGQPQEVKVFLGEYAENERDSIQNWFSNMKDFQLYLIDPSGNKTKLECQPAGTYFKATFTPQQDGAYVLYIDHTVQEVYGGSKIRYYAQGLVQVNNTNGLANLKQNDFVLQTSAVTAKKVNTPEQVSLFNKTKTVLPKAELTVISPSGWTKKINAEGGKSLSYAPVEAGRYLLEGTYLEEEKGQHEGKPFERVWYCVTYCKDVTK</sequence>
<evidence type="ECO:0000313" key="1">
    <source>
        <dbReference type="EMBL" id="SHL45015.1"/>
    </source>
</evidence>
<evidence type="ECO:0008006" key="3">
    <source>
        <dbReference type="Google" id="ProtNLM"/>
    </source>
</evidence>
<protein>
    <recommendedName>
        <fullName evidence="3">DUF4198 domain-containing protein</fullName>
    </recommendedName>
</protein>
<organism evidence="1 2">
    <name type="scientific">Chitinophaga jiangningensis</name>
    <dbReference type="NCBI Taxonomy" id="1419482"/>
    <lineage>
        <taxon>Bacteria</taxon>
        <taxon>Pseudomonadati</taxon>
        <taxon>Bacteroidota</taxon>
        <taxon>Chitinophagia</taxon>
        <taxon>Chitinophagales</taxon>
        <taxon>Chitinophagaceae</taxon>
        <taxon>Chitinophaga</taxon>
    </lineage>
</organism>
<keyword evidence="2" id="KW-1185">Reference proteome</keyword>
<dbReference type="EMBL" id="FRBL01000003">
    <property type="protein sequence ID" value="SHL45015.1"/>
    <property type="molecule type" value="Genomic_DNA"/>
</dbReference>
<dbReference type="STRING" id="1419482.SAMN05444266_103374"/>
<dbReference type="AlphaFoldDB" id="A0A1M7AQS6"/>